<reference evidence="2 3" key="1">
    <citation type="journal article" date="2017" name="Genome Biol. Evol.">
        <title>Phytophthora megakarya and P. palmivora, closely related causal agents of cacao black pod rot, underwent increases in genome sizes and gene numbers by different mechanisms.</title>
        <authorList>
            <person name="Ali S.S."/>
            <person name="Shao J."/>
            <person name="Lary D.J."/>
            <person name="Kronmiller B."/>
            <person name="Shen D."/>
            <person name="Strem M.D."/>
            <person name="Amoako-Attah I."/>
            <person name="Akrofi A.Y."/>
            <person name="Begoude B.A."/>
            <person name="Ten Hoopen G.M."/>
            <person name="Coulibaly K."/>
            <person name="Kebe B.I."/>
            <person name="Melnick R.L."/>
            <person name="Guiltinan M.J."/>
            <person name="Tyler B.M."/>
            <person name="Meinhardt L.W."/>
            <person name="Bailey B.A."/>
        </authorList>
    </citation>
    <scope>NUCLEOTIDE SEQUENCE [LARGE SCALE GENOMIC DNA]</scope>
    <source>
        <strain evidence="3">sbr112.9</strain>
    </source>
</reference>
<accession>A0A2P4Y7V5</accession>
<dbReference type="PANTHER" id="PTHR13510">
    <property type="entry name" value="FYVE-FINGER-CONTAINING RAB5 EFFECTOR PROTEIN RABENOSYN-5-RELATED"/>
    <property type="match status" value="1"/>
</dbReference>
<dbReference type="PANTHER" id="PTHR13510:SF44">
    <property type="entry name" value="RABENOSYN-5"/>
    <property type="match status" value="1"/>
</dbReference>
<dbReference type="InterPro" id="IPR023393">
    <property type="entry name" value="START-like_dom_sf"/>
</dbReference>
<sequence length="794" mass="89965">MKNTAKTKDRFTNNPFPDLEVTEDQRIQLIDLVDGFVQDHFQEYDEFVTIDKHQVDHQRWKHVKSKDNLHVYSERTRKTTATSTSNFESWSPGNTNAEKTLKKDLPVIQMVGKIPGKLDDIMFGVITPTQDVLRIKASYLQDLDDAAVLCTVVNPSQEEPFYSLTIQWKSIDLPLQTTSIVKKRDFVNIEATGFMNVTNGERVGYYLLHSIEFPQTKPLPSVIRGNYSMCGFFRETNEGVVDVFTRGTLDPGGEIKRFLLIPSVTDALLSVSKWVSCCQMKKLSWMLKHSAAKHQSQLNSGKCIVCTKKTTRGAIGAMGRSTCKLCYGSLCFKCKIRKRISFLSLDGQLIERKISFCVKCMDKTNKFDTIKIAREHARNHEELKTSILSSDSESVDASGDEIVKPYEDIQVSEEEKQQLIDLVNGFVTTHFEEYEDFVVVNKNQVDDQRWKHVKTKDNQHVYAERPGTNNRDRQVRAMSWDPTASKDENLPVVLSVGTLVGDVDDVMFGVVNPTLDVMRIKASYVHDLDSAAVLCSVIEPSVDEPFQSLVIKWMTIDLPLQSTNLVKSRDFVYIEATGIVHFTTGERVGYHLLHSIEFPQTKPLPNMIRGNLSVYGFFRQIEQNAIDIYASGTVAPGGKIARFLSIQVAAEALLSATNYVYCGQMKKLSWMLQHRYSAFERQNQVHREKCVVCDRKVTKGIRGFIGASTCKLCYGCVCYSCKVRKRISFIALDNQLIRRKISFCTKCVSEATKWDAKEAARDQATGYQAYKAFSTSSQSDSIDTRSTEELSLFD</sequence>
<evidence type="ECO:0000313" key="3">
    <source>
        <dbReference type="Proteomes" id="UP000237271"/>
    </source>
</evidence>
<name>A0A2P4Y7V5_9STRA</name>
<dbReference type="InterPro" id="IPR052727">
    <property type="entry name" value="Rab4/Rab5_effector"/>
</dbReference>
<proteinExistence type="predicted"/>
<comment type="caution">
    <text evidence="2">The sequence shown here is derived from an EMBL/GenBank/DDBJ whole genome shotgun (WGS) entry which is preliminary data.</text>
</comment>
<gene>
    <name evidence="2" type="ORF">PHPALM_9216</name>
</gene>
<protein>
    <recommendedName>
        <fullName evidence="4">FYVE-type domain-containing protein</fullName>
    </recommendedName>
</protein>
<dbReference type="AlphaFoldDB" id="A0A2P4Y7V5"/>
<evidence type="ECO:0000313" key="2">
    <source>
        <dbReference type="EMBL" id="POM73891.1"/>
    </source>
</evidence>
<dbReference type="Proteomes" id="UP000237271">
    <property type="component" value="Unassembled WGS sequence"/>
</dbReference>
<organism evidence="2 3">
    <name type="scientific">Phytophthora palmivora</name>
    <dbReference type="NCBI Taxonomy" id="4796"/>
    <lineage>
        <taxon>Eukaryota</taxon>
        <taxon>Sar</taxon>
        <taxon>Stramenopiles</taxon>
        <taxon>Oomycota</taxon>
        <taxon>Peronosporomycetes</taxon>
        <taxon>Peronosporales</taxon>
        <taxon>Peronosporaceae</taxon>
        <taxon>Phytophthora</taxon>
    </lineage>
</organism>
<feature type="region of interest" description="Disordered" evidence="1">
    <location>
        <begin position="773"/>
        <end position="794"/>
    </location>
</feature>
<dbReference type="OrthoDB" id="109627at2759"/>
<evidence type="ECO:0000256" key="1">
    <source>
        <dbReference type="SAM" id="MobiDB-lite"/>
    </source>
</evidence>
<evidence type="ECO:0008006" key="4">
    <source>
        <dbReference type="Google" id="ProtNLM"/>
    </source>
</evidence>
<dbReference type="EMBL" id="NCKW01004977">
    <property type="protein sequence ID" value="POM73891.1"/>
    <property type="molecule type" value="Genomic_DNA"/>
</dbReference>
<keyword evidence="3" id="KW-1185">Reference proteome</keyword>
<dbReference type="Gene3D" id="3.30.530.20">
    <property type="match status" value="2"/>
</dbReference>